<evidence type="ECO:0000256" key="2">
    <source>
        <dbReference type="ARBA" id="ARBA00023015"/>
    </source>
</evidence>
<accession>A0A366XRR5</accession>
<sequence>MDIKKFNYSGEGLSRFFGPLEAKILELLWEGEELSIKEVQNRLEAEKPVNFNTVMTVMKRLVDKGVLEKRTCGRTSLFKPIQSKEEFFEAQSKKLTENLLDEFGGVVITHMLDSLTEVDETLMDQLEQKIKQLKKDKS</sequence>
<evidence type="ECO:0000256" key="1">
    <source>
        <dbReference type="ARBA" id="ARBA00011046"/>
    </source>
</evidence>
<keyword evidence="3" id="KW-0238">DNA-binding</keyword>
<evidence type="ECO:0000313" key="6">
    <source>
        <dbReference type="Proteomes" id="UP000253314"/>
    </source>
</evidence>
<gene>
    <name evidence="5" type="ORF">DS031_17150</name>
</gene>
<keyword evidence="4" id="KW-0804">Transcription</keyword>
<dbReference type="PIRSF" id="PIRSF019455">
    <property type="entry name" value="CopR_AtkY"/>
    <property type="match status" value="1"/>
</dbReference>
<keyword evidence="6" id="KW-1185">Reference proteome</keyword>
<organism evidence="5 6">
    <name type="scientific">Bacillus taeanensis</name>
    <dbReference type="NCBI Taxonomy" id="273032"/>
    <lineage>
        <taxon>Bacteria</taxon>
        <taxon>Bacillati</taxon>
        <taxon>Bacillota</taxon>
        <taxon>Bacilli</taxon>
        <taxon>Bacillales</taxon>
        <taxon>Bacillaceae</taxon>
        <taxon>Bacillus</taxon>
    </lineage>
</organism>
<dbReference type="GO" id="GO:0045892">
    <property type="term" value="P:negative regulation of DNA-templated transcription"/>
    <property type="evidence" value="ECO:0007669"/>
    <property type="project" value="InterPro"/>
</dbReference>
<keyword evidence="2" id="KW-0805">Transcription regulation</keyword>
<dbReference type="Pfam" id="PF03965">
    <property type="entry name" value="Penicillinase_R"/>
    <property type="match status" value="1"/>
</dbReference>
<dbReference type="InterPro" id="IPR036388">
    <property type="entry name" value="WH-like_DNA-bd_sf"/>
</dbReference>
<dbReference type="Gene3D" id="1.10.10.10">
    <property type="entry name" value="Winged helix-like DNA-binding domain superfamily/Winged helix DNA-binding domain"/>
    <property type="match status" value="1"/>
</dbReference>
<dbReference type="InterPro" id="IPR005650">
    <property type="entry name" value="BlaI_family"/>
</dbReference>
<comment type="similarity">
    <text evidence="1">Belongs to the BlaI transcriptional regulatory family.</text>
</comment>
<dbReference type="EMBL" id="QOCW01000021">
    <property type="protein sequence ID" value="RBW68386.1"/>
    <property type="molecule type" value="Genomic_DNA"/>
</dbReference>
<evidence type="ECO:0000256" key="4">
    <source>
        <dbReference type="ARBA" id="ARBA00023163"/>
    </source>
</evidence>
<dbReference type="SUPFAM" id="SSF46785">
    <property type="entry name" value="Winged helix' DNA-binding domain"/>
    <property type="match status" value="1"/>
</dbReference>
<dbReference type="Proteomes" id="UP000253314">
    <property type="component" value="Unassembled WGS sequence"/>
</dbReference>
<protein>
    <submittedName>
        <fullName evidence="5">BlaI/MecI/CopY family transcriptional regulator</fullName>
    </submittedName>
</protein>
<dbReference type="InterPro" id="IPR036390">
    <property type="entry name" value="WH_DNA-bd_sf"/>
</dbReference>
<comment type="caution">
    <text evidence="5">The sequence shown here is derived from an EMBL/GenBank/DDBJ whole genome shotgun (WGS) entry which is preliminary data.</text>
</comment>
<dbReference type="RefSeq" id="WP_113807285.1">
    <property type="nucleotide sequence ID" value="NZ_QOCW01000021.1"/>
</dbReference>
<name>A0A366XRR5_9BACI</name>
<evidence type="ECO:0000313" key="5">
    <source>
        <dbReference type="EMBL" id="RBW68386.1"/>
    </source>
</evidence>
<reference evidence="5 6" key="1">
    <citation type="submission" date="2018-07" db="EMBL/GenBank/DDBJ databases">
        <title>Lottiidibacillus patelloidae gen. nov., sp. nov., isolated from the intestinal tract of a marine limpet and the reclassification of B. taeanensis BH030017T, B. algicola KMM 3737T and B. hwajinpoensis SW-72T as genus Lottiidibacillus.</title>
        <authorList>
            <person name="Liu R."/>
            <person name="Huang Z."/>
        </authorList>
    </citation>
    <scope>NUCLEOTIDE SEQUENCE [LARGE SCALE GENOMIC DNA]</scope>
    <source>
        <strain evidence="5 6">BH030017</strain>
    </source>
</reference>
<dbReference type="GO" id="GO:0003677">
    <property type="term" value="F:DNA binding"/>
    <property type="evidence" value="ECO:0007669"/>
    <property type="project" value="UniProtKB-KW"/>
</dbReference>
<dbReference type="AlphaFoldDB" id="A0A366XRR5"/>
<proteinExistence type="inferred from homology"/>
<dbReference type="OrthoDB" id="122824at2"/>
<evidence type="ECO:0000256" key="3">
    <source>
        <dbReference type="ARBA" id="ARBA00023125"/>
    </source>
</evidence>